<feature type="domain" description="Aminoacyl-transfer RNA synthetases class-II family profile" evidence="12">
    <location>
        <begin position="720"/>
        <end position="956"/>
    </location>
</feature>
<dbReference type="InterPro" id="IPR027079">
    <property type="entry name" value="Tfb1/GTF2H1"/>
</dbReference>
<dbReference type="GO" id="GO:0006289">
    <property type="term" value="P:nucleotide-excision repair"/>
    <property type="evidence" value="ECO:0007669"/>
    <property type="project" value="InterPro"/>
</dbReference>
<dbReference type="InterPro" id="IPR045864">
    <property type="entry name" value="aa-tRNA-synth_II/BPL/LPL"/>
</dbReference>
<dbReference type="Pfam" id="PF03909">
    <property type="entry name" value="BSD"/>
    <property type="match status" value="1"/>
</dbReference>
<dbReference type="PROSITE" id="PS50858">
    <property type="entry name" value="BSD"/>
    <property type="match status" value="2"/>
</dbReference>
<reference evidence="13 14" key="1">
    <citation type="submission" date="2013-11" db="EMBL/GenBank/DDBJ databases">
        <title>Draft genome of the bovine lungworm Dictyocaulus viviparus.</title>
        <authorList>
            <person name="Mitreva M."/>
        </authorList>
    </citation>
    <scope>NUCLEOTIDE SEQUENCE [LARGE SCALE GENOMIC DNA]</scope>
    <source>
        <strain evidence="13 14">HannoverDv2000</strain>
    </source>
</reference>
<keyword evidence="5" id="KW-0547">Nucleotide-binding</keyword>
<keyword evidence="8" id="KW-0030">Aminoacyl-tRNA synthetase</keyword>
<evidence type="ECO:0000313" key="14">
    <source>
        <dbReference type="Proteomes" id="UP000053766"/>
    </source>
</evidence>
<dbReference type="STRING" id="29172.A0A0D8XVV6"/>
<dbReference type="Gene3D" id="2.30.29.30">
    <property type="entry name" value="Pleckstrin-homology domain (PH domain)/Phosphotyrosine-binding domain (PTB)"/>
    <property type="match status" value="1"/>
</dbReference>
<keyword evidence="3 13" id="KW-0436">Ligase</keyword>
<dbReference type="GO" id="GO:0006418">
    <property type="term" value="P:tRNA aminoacylation for protein translation"/>
    <property type="evidence" value="ECO:0007669"/>
    <property type="project" value="InterPro"/>
</dbReference>
<dbReference type="Pfam" id="PF08567">
    <property type="entry name" value="PH_TFIIH"/>
    <property type="match status" value="1"/>
</dbReference>
<dbReference type="OrthoDB" id="360521at2759"/>
<dbReference type="SUPFAM" id="SSF50729">
    <property type="entry name" value="PH domain-like"/>
    <property type="match status" value="1"/>
</dbReference>
<dbReference type="InterPro" id="IPR013876">
    <property type="entry name" value="TFIIH_BTF_p62_N"/>
</dbReference>
<evidence type="ECO:0000256" key="3">
    <source>
        <dbReference type="ARBA" id="ARBA00022598"/>
    </source>
</evidence>
<name>A0A0D8XVV6_DICVI</name>
<dbReference type="Gene3D" id="1.10.3970.10">
    <property type="entry name" value="BSD domain"/>
    <property type="match status" value="1"/>
</dbReference>
<keyword evidence="7" id="KW-0805">Transcription regulation</keyword>
<feature type="domain" description="BSD" evidence="11">
    <location>
        <begin position="192"/>
        <end position="244"/>
    </location>
</feature>
<evidence type="ECO:0000256" key="4">
    <source>
        <dbReference type="ARBA" id="ARBA00022737"/>
    </source>
</evidence>
<organism evidence="13 14">
    <name type="scientific">Dictyocaulus viviparus</name>
    <name type="common">Bovine lungworm</name>
    <dbReference type="NCBI Taxonomy" id="29172"/>
    <lineage>
        <taxon>Eukaryota</taxon>
        <taxon>Metazoa</taxon>
        <taxon>Ecdysozoa</taxon>
        <taxon>Nematoda</taxon>
        <taxon>Chromadorea</taxon>
        <taxon>Rhabditida</taxon>
        <taxon>Rhabditina</taxon>
        <taxon>Rhabditomorpha</taxon>
        <taxon>Strongyloidea</taxon>
        <taxon>Metastrongylidae</taxon>
        <taxon>Dictyocaulus</taxon>
    </lineage>
</organism>
<keyword evidence="14" id="KW-1185">Reference proteome</keyword>
<dbReference type="PROSITE" id="PS50862">
    <property type="entry name" value="AA_TRNA_LIGASE_II"/>
    <property type="match status" value="1"/>
</dbReference>
<evidence type="ECO:0000256" key="8">
    <source>
        <dbReference type="ARBA" id="ARBA00023146"/>
    </source>
</evidence>
<dbReference type="InterPro" id="IPR011993">
    <property type="entry name" value="PH-like_dom_sf"/>
</dbReference>
<dbReference type="GO" id="GO:0006351">
    <property type="term" value="P:DNA-templated transcription"/>
    <property type="evidence" value="ECO:0007669"/>
    <property type="project" value="InterPro"/>
</dbReference>
<dbReference type="GO" id="GO:0000439">
    <property type="term" value="C:transcription factor TFIIH core complex"/>
    <property type="evidence" value="ECO:0007669"/>
    <property type="project" value="InterPro"/>
</dbReference>
<evidence type="ECO:0000256" key="9">
    <source>
        <dbReference type="ARBA" id="ARBA00023163"/>
    </source>
</evidence>
<dbReference type="Gene3D" id="6.10.140.1200">
    <property type="match status" value="1"/>
</dbReference>
<evidence type="ECO:0000313" key="13">
    <source>
        <dbReference type="EMBL" id="KJH47952.1"/>
    </source>
</evidence>
<evidence type="ECO:0000256" key="5">
    <source>
        <dbReference type="ARBA" id="ARBA00022741"/>
    </source>
</evidence>
<keyword evidence="4" id="KW-0677">Repeat</keyword>
<keyword evidence="6" id="KW-0067">ATP-binding</keyword>
<gene>
    <name evidence="13" type="ORF">DICVIV_05972</name>
</gene>
<evidence type="ECO:0000256" key="10">
    <source>
        <dbReference type="ARBA" id="ARBA00023242"/>
    </source>
</evidence>
<evidence type="ECO:0000256" key="7">
    <source>
        <dbReference type="ARBA" id="ARBA00023015"/>
    </source>
</evidence>
<dbReference type="Gene3D" id="3.30.930.10">
    <property type="entry name" value="Bira Bifunctional Protein, Domain 2"/>
    <property type="match status" value="1"/>
</dbReference>
<dbReference type="InterPro" id="IPR035925">
    <property type="entry name" value="BSD_dom_sf"/>
</dbReference>
<reference evidence="14" key="2">
    <citation type="journal article" date="2016" name="Sci. Rep.">
        <title>Dictyocaulus viviparus genome, variome and transcriptome elucidate lungworm biology and support future intervention.</title>
        <authorList>
            <person name="McNulty S.N."/>
            <person name="Strube C."/>
            <person name="Rosa B.A."/>
            <person name="Martin J.C."/>
            <person name="Tyagi R."/>
            <person name="Choi Y.J."/>
            <person name="Wang Q."/>
            <person name="Hallsworth Pepin K."/>
            <person name="Zhang X."/>
            <person name="Ozersky P."/>
            <person name="Wilson R.K."/>
            <person name="Sternberg P.W."/>
            <person name="Gasser R.B."/>
            <person name="Mitreva M."/>
        </authorList>
    </citation>
    <scope>NUCLEOTIDE SEQUENCE [LARGE SCALE GENOMIC DNA]</scope>
    <source>
        <strain evidence="14">HannoverDv2000</strain>
    </source>
</reference>
<comment type="subcellular location">
    <subcellularLocation>
        <location evidence="1">Nucleus</location>
    </subcellularLocation>
</comment>
<dbReference type="InterPro" id="IPR006195">
    <property type="entry name" value="aa-tRNA-synth_II"/>
</dbReference>
<comment type="similarity">
    <text evidence="2">Belongs to the TFB1 family.</text>
</comment>
<proteinExistence type="inferred from homology"/>
<dbReference type="AlphaFoldDB" id="A0A0D8XVV6"/>
<dbReference type="Pfam" id="PF00587">
    <property type="entry name" value="tRNA-synt_2b"/>
    <property type="match status" value="1"/>
</dbReference>
<dbReference type="InterPro" id="IPR005607">
    <property type="entry name" value="BSD_dom"/>
</dbReference>
<evidence type="ECO:0000259" key="11">
    <source>
        <dbReference type="PROSITE" id="PS50858"/>
    </source>
</evidence>
<dbReference type="Proteomes" id="UP000053766">
    <property type="component" value="Unassembled WGS sequence"/>
</dbReference>
<dbReference type="SUPFAM" id="SSF55681">
    <property type="entry name" value="Class II aaRS and biotin synthetases"/>
    <property type="match status" value="1"/>
</dbReference>
<dbReference type="GO" id="GO:0004812">
    <property type="term" value="F:aminoacyl-tRNA ligase activity"/>
    <property type="evidence" value="ECO:0007669"/>
    <property type="project" value="UniProtKB-KW"/>
</dbReference>
<evidence type="ECO:0000256" key="6">
    <source>
        <dbReference type="ARBA" id="ARBA00022840"/>
    </source>
</evidence>
<dbReference type="SUPFAM" id="SSF140383">
    <property type="entry name" value="BSD domain-like"/>
    <property type="match status" value="2"/>
</dbReference>
<dbReference type="CDD" id="cd13229">
    <property type="entry name" value="PH_TFIIH"/>
    <property type="match status" value="1"/>
</dbReference>
<protein>
    <submittedName>
        <fullName evidence="13">Putative serine--tRNA ligase</fullName>
    </submittedName>
</protein>
<keyword evidence="9" id="KW-0804">Transcription</keyword>
<evidence type="ECO:0000259" key="12">
    <source>
        <dbReference type="PROSITE" id="PS50862"/>
    </source>
</evidence>
<accession>A0A0D8XVV6</accession>
<dbReference type="PANTHER" id="PTHR12856">
    <property type="entry name" value="TRANSCRIPTION INITIATION FACTOR IIH-RELATED"/>
    <property type="match status" value="1"/>
</dbReference>
<keyword evidence="10" id="KW-0539">Nucleus</keyword>
<evidence type="ECO:0000256" key="1">
    <source>
        <dbReference type="ARBA" id="ARBA00004123"/>
    </source>
</evidence>
<dbReference type="EMBL" id="KN716287">
    <property type="protein sequence ID" value="KJH47952.1"/>
    <property type="molecule type" value="Genomic_DNA"/>
</dbReference>
<dbReference type="GO" id="GO:0005524">
    <property type="term" value="F:ATP binding"/>
    <property type="evidence" value="ECO:0007669"/>
    <property type="project" value="UniProtKB-KW"/>
</dbReference>
<sequence>MVDSSDLLLSLDHVKYRKSGDGRSPIGRLLLYKEHVEWRDDAGPEVLFIKFMQIKGQRVSPPNKSKVQLQLVLQNDEQSTFVFLNPTLDKEGLIKERDLLKETLQQALIAHRQRVNQLAAANEHDVKQTELREKQRILGENKHLDQLYTHLVASKLISAQDFWTDYYGSGGVTEGKTGVSGAFLSNIVQQEGTNGIKLNLNTEIIQAVFNTYPAVEKKHLELVPHEMTETQFWTKFFQSHYFHREREVLPSPNDPFSDCVKMDEAEMEKIHRDGVFRKRFDLEHLTDNVLNDFGKSDESKTHQYNTLVRRCNYLSEKILVDSKPTCVKDSIGDASRLIGFSVLNRLIEEDENRLESNELVEQFSQYDRQMLDINTDHGGVDRSYPSEEAANYKDIVLTLLESSSDEDILIPEDGDLDILDMEASDVCGTDSESVLDCSDPFDWGLSSAQFNELRAVHDAVAELLKHFWLCFPPITQELEDKLQRMAQTLLHYESNQLHDAEQHFGRKNVEHCYHMLAKAQARFKVYSQRKYVIFVSVAQTNKCRYCMIEQMRHTFTTAVIVDRSIKLFNLLKVSKYQFRYICNASRPELDFEFLLDDSNLEDIRRNITERKCVGDIDALRTKWNELKTIIDARKKSVISEKQLERMWDDFYAEAMRIPNMSHPDVPKGNYENARVLCSWGKKREDVCMLAEELIKSWRTLFHPVDASGEKSYAFVGAIANLERALIDYVFDRLCVLDFKPVSVSDLVSRKITEACGVFQTHSKSLQYSLQNEPDVALSGTGEMGIAAYMQNQTIDEERLPLRLVTMSRCYRPELSNSAREAKLYRVHEFNKVCVHYFILCSLTRVSHFQIEIQLDMPTEDLGPPAARKVDIEVWMPGRKIFGELSSASNCTDYQARRLNIRYRTRSGEVKFVNTCNGTAVASARTLIGLLESFQTDRKGLDDLPEVIRSRLKTVRPHPVKFQSAKPLL</sequence>
<feature type="domain" description="BSD" evidence="11">
    <location>
        <begin position="118"/>
        <end position="167"/>
    </location>
</feature>
<dbReference type="InterPro" id="IPR002314">
    <property type="entry name" value="aa-tRNA-synt_IIb"/>
</dbReference>
<evidence type="ECO:0000256" key="2">
    <source>
        <dbReference type="ARBA" id="ARBA00009448"/>
    </source>
</evidence>
<dbReference type="SMART" id="SM00751">
    <property type="entry name" value="BSD"/>
    <property type="match status" value="2"/>
</dbReference>